<organism evidence="3 4">
    <name type="scientific">Paenibacillus terricola</name>
    <dbReference type="NCBI Taxonomy" id="2763503"/>
    <lineage>
        <taxon>Bacteria</taxon>
        <taxon>Bacillati</taxon>
        <taxon>Bacillota</taxon>
        <taxon>Bacilli</taxon>
        <taxon>Bacillales</taxon>
        <taxon>Paenibacillaceae</taxon>
        <taxon>Paenibacillus</taxon>
    </lineage>
</organism>
<feature type="region of interest" description="Disordered" evidence="1">
    <location>
        <begin position="29"/>
        <end position="50"/>
    </location>
</feature>
<evidence type="ECO:0000256" key="1">
    <source>
        <dbReference type="SAM" id="MobiDB-lite"/>
    </source>
</evidence>
<reference evidence="3 4" key="1">
    <citation type="submission" date="2020-09" db="EMBL/GenBank/DDBJ databases">
        <title>Paenibacillus sp. strain PR3 16S rRNA gene Genome sequencing and assembly.</title>
        <authorList>
            <person name="Kim J."/>
        </authorList>
    </citation>
    <scope>NUCLEOTIDE SEQUENCE [LARGE SCALE GENOMIC DNA]</scope>
    <source>
        <strain evidence="3 4">PR3</strain>
    </source>
</reference>
<gene>
    <name evidence="3" type="ORF">H8B09_07425</name>
</gene>
<keyword evidence="2" id="KW-0732">Signal</keyword>
<evidence type="ECO:0000313" key="4">
    <source>
        <dbReference type="Proteomes" id="UP000609346"/>
    </source>
</evidence>
<feature type="signal peptide" evidence="2">
    <location>
        <begin position="1"/>
        <end position="26"/>
    </location>
</feature>
<accession>A0ABR8MU23</accession>
<dbReference type="RefSeq" id="WP_191202898.1">
    <property type="nucleotide sequence ID" value="NZ_JACXZA010000002.1"/>
</dbReference>
<feature type="compositionally biased region" description="Low complexity" evidence="1">
    <location>
        <begin position="32"/>
        <end position="46"/>
    </location>
</feature>
<keyword evidence="4" id="KW-1185">Reference proteome</keyword>
<protein>
    <submittedName>
        <fullName evidence="3">Uncharacterized protein</fullName>
    </submittedName>
</protein>
<evidence type="ECO:0000313" key="3">
    <source>
        <dbReference type="EMBL" id="MBD3918576.1"/>
    </source>
</evidence>
<dbReference type="EMBL" id="JACXZA010000002">
    <property type="protein sequence ID" value="MBD3918576.1"/>
    <property type="molecule type" value="Genomic_DNA"/>
</dbReference>
<proteinExistence type="predicted"/>
<sequence>MRFRHTKKLFVIVACAALLQSTASIASASADQQTSPVQSSQQVKPQTAEEKKRLADQIQTWMDELAKQKPFASWSGADFTVEPLGPGTHSWYVSISAGGNKVGYMIVHATESGGFMLGEYGAGKRPLFDSDTLKQTLLQQGVISKDSTNNGQPSFRAERLYVSGVLAVWRIVTADQEVLYADAASGDILPTTDSSWSKAVVTAGKTAAHAFPTSAGLRSKVYRNHYGTSFDIYAELPWLTNTGMKVKYVEQLTKPLEANTPIRYVAELYNQTATFVWGVVGYQQWSNNALYLALEEPDPEGTGRSSELRYINLSDLSPMGSFYR</sequence>
<name>A0ABR8MU23_9BACL</name>
<evidence type="ECO:0000256" key="2">
    <source>
        <dbReference type="SAM" id="SignalP"/>
    </source>
</evidence>
<dbReference type="Proteomes" id="UP000609346">
    <property type="component" value="Unassembled WGS sequence"/>
</dbReference>
<comment type="caution">
    <text evidence="3">The sequence shown here is derived from an EMBL/GenBank/DDBJ whole genome shotgun (WGS) entry which is preliminary data.</text>
</comment>
<feature type="chain" id="PRO_5047524415" evidence="2">
    <location>
        <begin position="27"/>
        <end position="324"/>
    </location>
</feature>